<dbReference type="Gene3D" id="3.30.420.10">
    <property type="entry name" value="Ribonuclease H-like superfamily/Ribonuclease H"/>
    <property type="match status" value="1"/>
</dbReference>
<dbReference type="InterPro" id="IPR013520">
    <property type="entry name" value="Ribonucl_H"/>
</dbReference>
<feature type="region of interest" description="Disordered" evidence="4">
    <location>
        <begin position="1"/>
        <end position="98"/>
    </location>
</feature>
<dbReference type="Pfam" id="PF00929">
    <property type="entry name" value="RNase_T"/>
    <property type="match status" value="2"/>
</dbReference>
<keyword evidence="2" id="KW-0378">Hydrolase</keyword>
<dbReference type="CDD" id="cd06133">
    <property type="entry name" value="ERI-1_3'hExo_like"/>
    <property type="match status" value="1"/>
</dbReference>
<dbReference type="PANTHER" id="PTHR23044:SF65">
    <property type="entry name" value="PUTATIVE-RELATED"/>
    <property type="match status" value="1"/>
</dbReference>
<dbReference type="GO" id="GO:0000175">
    <property type="term" value="F:3'-5'-RNA exonuclease activity"/>
    <property type="evidence" value="ECO:0007669"/>
    <property type="project" value="InterPro"/>
</dbReference>
<proteinExistence type="predicted"/>
<dbReference type="SMART" id="SM00479">
    <property type="entry name" value="EXOIII"/>
    <property type="match status" value="1"/>
</dbReference>
<evidence type="ECO:0000259" key="5">
    <source>
        <dbReference type="SMART" id="SM00479"/>
    </source>
</evidence>
<feature type="compositionally biased region" description="Basic and acidic residues" evidence="4">
    <location>
        <begin position="1"/>
        <end position="21"/>
    </location>
</feature>
<gene>
    <name evidence="6" type="ORF">Tco025E_03709</name>
</gene>
<feature type="compositionally biased region" description="Basic and acidic residues" evidence="4">
    <location>
        <begin position="60"/>
        <end position="71"/>
    </location>
</feature>
<dbReference type="AlphaFoldDB" id="A0A3R7NDJ6"/>
<keyword evidence="3 6" id="KW-0269">Exonuclease</keyword>
<dbReference type="Proteomes" id="UP000284403">
    <property type="component" value="Unassembled WGS sequence"/>
</dbReference>
<feature type="domain" description="Exonuclease" evidence="5">
    <location>
        <begin position="106"/>
        <end position="326"/>
    </location>
</feature>
<name>A0A3R7NDJ6_9TRYP</name>
<dbReference type="GO" id="GO:0003676">
    <property type="term" value="F:nucleic acid binding"/>
    <property type="evidence" value="ECO:0007669"/>
    <property type="project" value="InterPro"/>
</dbReference>
<feature type="region of interest" description="Disordered" evidence="4">
    <location>
        <begin position="346"/>
        <end position="385"/>
    </location>
</feature>
<evidence type="ECO:0000313" key="6">
    <source>
        <dbReference type="EMBL" id="RNF20582.1"/>
    </source>
</evidence>
<dbReference type="InterPro" id="IPR012337">
    <property type="entry name" value="RNaseH-like_sf"/>
</dbReference>
<evidence type="ECO:0000256" key="3">
    <source>
        <dbReference type="ARBA" id="ARBA00022839"/>
    </source>
</evidence>
<evidence type="ECO:0000313" key="7">
    <source>
        <dbReference type="Proteomes" id="UP000284403"/>
    </source>
</evidence>
<dbReference type="PANTHER" id="PTHR23044">
    <property type="entry name" value="3'-5' EXONUCLEASE ERI1-RELATED"/>
    <property type="match status" value="1"/>
</dbReference>
<dbReference type="EMBL" id="MKKU01000175">
    <property type="protein sequence ID" value="RNF20582.1"/>
    <property type="molecule type" value="Genomic_DNA"/>
</dbReference>
<dbReference type="InterPro" id="IPR036397">
    <property type="entry name" value="RNaseH_sf"/>
</dbReference>
<dbReference type="OrthoDB" id="448399at2759"/>
<accession>A0A3R7NDJ6</accession>
<feature type="compositionally biased region" description="Basic residues" evidence="4">
    <location>
        <begin position="375"/>
        <end position="385"/>
    </location>
</feature>
<protein>
    <submittedName>
        <fullName evidence="6">Exonuclease</fullName>
    </submittedName>
</protein>
<dbReference type="SUPFAM" id="SSF53098">
    <property type="entry name" value="Ribonuclease H-like"/>
    <property type="match status" value="1"/>
</dbReference>
<reference evidence="6 7" key="1">
    <citation type="journal article" date="2018" name="BMC Genomics">
        <title>Genomic comparison of Trypanosoma conorhini and Trypanosoma rangeli to Trypanosoma cruzi strains of high and low virulence.</title>
        <authorList>
            <person name="Bradwell K.R."/>
            <person name="Koparde V.N."/>
            <person name="Matveyev A.V."/>
            <person name="Serrano M.G."/>
            <person name="Alves J.M."/>
            <person name="Parikh H."/>
            <person name="Huang B."/>
            <person name="Lee V."/>
            <person name="Espinosa-Alvarez O."/>
            <person name="Ortiz P.A."/>
            <person name="Costa-Martins A.G."/>
            <person name="Teixeira M.M."/>
            <person name="Buck G.A."/>
        </authorList>
    </citation>
    <scope>NUCLEOTIDE SEQUENCE [LARGE SCALE GENOMIC DNA]</scope>
    <source>
        <strain evidence="6 7">025E</strain>
    </source>
</reference>
<evidence type="ECO:0000256" key="2">
    <source>
        <dbReference type="ARBA" id="ARBA00022801"/>
    </source>
</evidence>
<dbReference type="GeneID" id="40317320"/>
<dbReference type="InterPro" id="IPR047201">
    <property type="entry name" value="ERI-1_3'hExo-like"/>
</dbReference>
<dbReference type="InterPro" id="IPR051274">
    <property type="entry name" value="3-5_Exoribonuclease"/>
</dbReference>
<feature type="compositionally biased region" description="Basic and acidic residues" evidence="4">
    <location>
        <begin position="350"/>
        <end position="363"/>
    </location>
</feature>
<evidence type="ECO:0000256" key="1">
    <source>
        <dbReference type="ARBA" id="ARBA00022722"/>
    </source>
</evidence>
<comment type="caution">
    <text evidence="6">The sequence shown here is derived from an EMBL/GenBank/DDBJ whole genome shotgun (WGS) entry which is preliminary data.</text>
</comment>
<sequence length="385" mass="42867">MRARDLAAEVALTRKELRPTPEEGASPTSADDGAAEGSGPLRGTGTRFDILLQGSSGHGGAEHKKMMRAAERGTTGRATGVDGAADRRHGSSPQSKRRLVPQPFSHLLVCDFEATCDGASVGYPHEIIEFPVVCVDTAELCVAAEFHSYVRPTRNPRLTQFCTTLTGITQAQVDAAPTLPEVLRRFDRWLREVVYPLCRQWATSHPGRLSNSMQSQKRRFAYDEAHAPAWTDCERMVCMATDGPWDMRKFMYECSVLRDGHEFPPLFYRWVNVRHSFADLFRVRPRKLTDMLRRLGLSFLGHPHSGIDDARNIAHILTELLRRGYRVNRVSTIAYANAAVTQPLEDLDGGEARPVHTKSEGNKSRTGGSGANSAGKRRNKRRHAH</sequence>
<keyword evidence="7" id="KW-1185">Reference proteome</keyword>
<evidence type="ECO:0000256" key="4">
    <source>
        <dbReference type="SAM" id="MobiDB-lite"/>
    </source>
</evidence>
<dbReference type="RefSeq" id="XP_029229247.1">
    <property type="nucleotide sequence ID" value="XM_029370627.1"/>
</dbReference>
<keyword evidence="1" id="KW-0540">Nuclease</keyword>
<organism evidence="6 7">
    <name type="scientific">Trypanosoma conorhini</name>
    <dbReference type="NCBI Taxonomy" id="83891"/>
    <lineage>
        <taxon>Eukaryota</taxon>
        <taxon>Discoba</taxon>
        <taxon>Euglenozoa</taxon>
        <taxon>Kinetoplastea</taxon>
        <taxon>Metakinetoplastina</taxon>
        <taxon>Trypanosomatida</taxon>
        <taxon>Trypanosomatidae</taxon>
        <taxon>Trypanosoma</taxon>
    </lineage>
</organism>